<comment type="caution">
    <text evidence="3">The sequence shown here is derived from an EMBL/GenBank/DDBJ whole genome shotgun (WGS) entry which is preliminary data.</text>
</comment>
<feature type="transmembrane region" description="Helical" evidence="2">
    <location>
        <begin position="174"/>
        <end position="198"/>
    </location>
</feature>
<dbReference type="AlphaFoldDB" id="A0AAW9SJ02"/>
<protein>
    <submittedName>
        <fullName evidence="3">DMT family transporter</fullName>
    </submittedName>
</protein>
<evidence type="ECO:0000256" key="1">
    <source>
        <dbReference type="SAM" id="MobiDB-lite"/>
    </source>
</evidence>
<evidence type="ECO:0000313" key="3">
    <source>
        <dbReference type="EMBL" id="MEN9059896.1"/>
    </source>
</evidence>
<gene>
    <name evidence="3" type="ORF">ABFB10_01480</name>
</gene>
<accession>A0AAW9SJ02</accession>
<evidence type="ECO:0000313" key="4">
    <source>
        <dbReference type="Proteomes" id="UP001428774"/>
    </source>
</evidence>
<keyword evidence="2" id="KW-0472">Membrane</keyword>
<dbReference type="PANTHER" id="PTHR22911:SF137">
    <property type="entry name" value="SOLUTE CARRIER FAMILY 35 MEMBER G2-RELATED"/>
    <property type="match status" value="1"/>
</dbReference>
<keyword evidence="2" id="KW-1133">Transmembrane helix</keyword>
<proteinExistence type="predicted"/>
<dbReference type="Proteomes" id="UP001428774">
    <property type="component" value="Unassembled WGS sequence"/>
</dbReference>
<feature type="region of interest" description="Disordered" evidence="1">
    <location>
        <begin position="284"/>
        <end position="304"/>
    </location>
</feature>
<organism evidence="3 4">
    <name type="scientific">Ponticoccus litoralis</name>
    <dbReference type="NCBI Taxonomy" id="422297"/>
    <lineage>
        <taxon>Bacteria</taxon>
        <taxon>Pseudomonadati</taxon>
        <taxon>Pseudomonadota</taxon>
        <taxon>Alphaproteobacteria</taxon>
        <taxon>Rhodobacterales</taxon>
        <taxon>Roseobacteraceae</taxon>
        <taxon>Ponticoccus</taxon>
    </lineage>
</organism>
<sequence>MNRGLALALAGALLLTPDAALMRLSGMDAGQMLAWRGLCMGALFLAAWALTARNRRADLAALASPVAALVIACQTANATLFPLGIAAAPVAPVLLGVATVPVWAAVLARLLYRERTAPATWRAMAAVLAGIALAVSGHGDPDATGNALIGAACGIGVAMALGLNFVTLRHHPGLPLLPAIGAGALLAGLFGLVAATPARLTEGVLLPILAAALLVLPLSFFLLSAAARHTSAATVSLLMLLETALGPLWVWLATAEAPSPSALAGGTVVIAALAVYLAPPRRARPLASASGSPRTGHHPAEPEP</sequence>
<feature type="transmembrane region" description="Helical" evidence="2">
    <location>
        <begin position="147"/>
        <end position="167"/>
    </location>
</feature>
<dbReference type="RefSeq" id="WP_347165032.1">
    <property type="nucleotide sequence ID" value="NZ_JBDNCH010000002.1"/>
</dbReference>
<feature type="transmembrane region" description="Helical" evidence="2">
    <location>
        <begin position="119"/>
        <end position="135"/>
    </location>
</feature>
<feature type="transmembrane region" description="Helical" evidence="2">
    <location>
        <begin position="204"/>
        <end position="223"/>
    </location>
</feature>
<feature type="transmembrane region" description="Helical" evidence="2">
    <location>
        <begin position="33"/>
        <end position="52"/>
    </location>
</feature>
<dbReference type="SUPFAM" id="SSF103481">
    <property type="entry name" value="Multidrug resistance efflux transporter EmrE"/>
    <property type="match status" value="2"/>
</dbReference>
<dbReference type="PANTHER" id="PTHR22911">
    <property type="entry name" value="ACYL-MALONYL CONDENSING ENZYME-RELATED"/>
    <property type="match status" value="1"/>
</dbReference>
<feature type="transmembrane region" description="Helical" evidence="2">
    <location>
        <begin position="235"/>
        <end position="254"/>
    </location>
</feature>
<dbReference type="EMBL" id="JBDNCH010000002">
    <property type="protein sequence ID" value="MEN9059896.1"/>
    <property type="molecule type" value="Genomic_DNA"/>
</dbReference>
<dbReference type="InterPro" id="IPR037185">
    <property type="entry name" value="EmrE-like"/>
</dbReference>
<feature type="compositionally biased region" description="Low complexity" evidence="1">
    <location>
        <begin position="284"/>
        <end position="294"/>
    </location>
</feature>
<keyword evidence="2" id="KW-0812">Transmembrane</keyword>
<name>A0AAW9SJ02_9RHOB</name>
<dbReference type="GO" id="GO:0016020">
    <property type="term" value="C:membrane"/>
    <property type="evidence" value="ECO:0007669"/>
    <property type="project" value="TreeGrafter"/>
</dbReference>
<feature type="transmembrane region" description="Helical" evidence="2">
    <location>
        <begin position="260"/>
        <end position="278"/>
    </location>
</feature>
<feature type="transmembrane region" description="Helical" evidence="2">
    <location>
        <begin position="59"/>
        <end position="81"/>
    </location>
</feature>
<keyword evidence="4" id="KW-1185">Reference proteome</keyword>
<reference evidence="3 4" key="1">
    <citation type="submission" date="2024-05" db="EMBL/GenBank/DDBJ databases">
        <title>Genome sequence of Ponticoccus litoralis KCCM 90028.</title>
        <authorList>
            <person name="Kim J.M."/>
            <person name="Lee J.K."/>
            <person name="Choi B.J."/>
            <person name="Bayburt H."/>
            <person name="Baek J.H."/>
            <person name="Jeon C.O."/>
        </authorList>
    </citation>
    <scope>NUCLEOTIDE SEQUENCE [LARGE SCALE GENOMIC DNA]</scope>
    <source>
        <strain evidence="3 4">KCCM 90028</strain>
    </source>
</reference>
<evidence type="ECO:0000256" key="2">
    <source>
        <dbReference type="SAM" id="Phobius"/>
    </source>
</evidence>
<feature type="transmembrane region" description="Helical" evidence="2">
    <location>
        <begin position="93"/>
        <end position="112"/>
    </location>
</feature>